<evidence type="ECO:0000256" key="6">
    <source>
        <dbReference type="ARBA" id="ARBA00022833"/>
    </source>
</evidence>
<reference evidence="9" key="1">
    <citation type="journal article" date="2015" name="ISME J.">
        <title>A new class of marine Euryarchaeota group II from the Mediterranean deep chlorophyll maximum.</title>
        <authorList>
            <person name="Martin-Cuadrado A.B."/>
            <person name="Garcia-Heredia I."/>
            <person name="Molto A.G."/>
            <person name="Lopez-Ubeda R."/>
            <person name="Kimes N."/>
            <person name="Lopez-Garcia P."/>
            <person name="Moreira D."/>
            <person name="Rodriguez-Valera F."/>
        </authorList>
    </citation>
    <scope>NUCLEOTIDE SEQUENCE</scope>
</reference>
<keyword evidence="6" id="KW-0862">Zinc</keyword>
<evidence type="ECO:0000313" key="9">
    <source>
        <dbReference type="EMBL" id="ANV80172.1"/>
    </source>
</evidence>
<keyword evidence="3" id="KW-0479">Metal-binding</keyword>
<dbReference type="GO" id="GO:0050480">
    <property type="term" value="F:imidazolonepropionase activity"/>
    <property type="evidence" value="ECO:0007669"/>
    <property type="project" value="UniProtKB-UniRule"/>
</dbReference>
<dbReference type="SUPFAM" id="SSF51338">
    <property type="entry name" value="Composite domain of metallo-dependent hydrolases"/>
    <property type="match status" value="1"/>
</dbReference>
<evidence type="ECO:0000256" key="7">
    <source>
        <dbReference type="ARBA" id="ARBA00023004"/>
    </source>
</evidence>
<accession>A0A1B1TD22</accession>
<dbReference type="Gene3D" id="3.20.20.140">
    <property type="entry name" value="Metal-dependent hydrolases"/>
    <property type="match status" value="1"/>
</dbReference>
<dbReference type="Gene3D" id="2.30.40.10">
    <property type="entry name" value="Urease, subunit C, domain 1"/>
    <property type="match status" value="1"/>
</dbReference>
<dbReference type="InterPro" id="IPR011059">
    <property type="entry name" value="Metal-dep_hydrolase_composite"/>
</dbReference>
<dbReference type="GO" id="GO:0046872">
    <property type="term" value="F:metal ion binding"/>
    <property type="evidence" value="ECO:0007669"/>
    <property type="project" value="UniProtKB-KW"/>
</dbReference>
<dbReference type="InterPro" id="IPR005920">
    <property type="entry name" value="HutI"/>
</dbReference>
<keyword evidence="5" id="KW-0369">Histidine metabolism</keyword>
<dbReference type="PANTHER" id="PTHR42752">
    <property type="entry name" value="IMIDAZOLONEPROPIONASE"/>
    <property type="match status" value="1"/>
</dbReference>
<dbReference type="AlphaFoldDB" id="A0A1B1TD22"/>
<dbReference type="PANTHER" id="PTHR42752:SF1">
    <property type="entry name" value="IMIDAZOLONEPROPIONASE-RELATED"/>
    <property type="match status" value="1"/>
</dbReference>
<dbReference type="EMBL" id="KP211877">
    <property type="protein sequence ID" value="ANV80172.1"/>
    <property type="molecule type" value="Genomic_DNA"/>
</dbReference>
<evidence type="ECO:0000256" key="4">
    <source>
        <dbReference type="ARBA" id="ARBA00022801"/>
    </source>
</evidence>
<evidence type="ECO:0000256" key="8">
    <source>
        <dbReference type="NCBIfam" id="TIGR01224"/>
    </source>
</evidence>
<name>A0A1B1TD22_9ARCH</name>
<dbReference type="NCBIfam" id="TIGR01224">
    <property type="entry name" value="hutI"/>
    <property type="match status" value="1"/>
</dbReference>
<dbReference type="GO" id="GO:0019556">
    <property type="term" value="P:L-histidine catabolic process to glutamate and formamide"/>
    <property type="evidence" value="ECO:0007669"/>
    <property type="project" value="UniProtKB-UniRule"/>
</dbReference>
<organism evidence="9">
    <name type="scientific">uncultured Poseidoniia archaeon</name>
    <dbReference type="NCBI Taxonomy" id="1697135"/>
    <lineage>
        <taxon>Archaea</taxon>
        <taxon>Methanobacteriati</taxon>
        <taxon>Thermoplasmatota</taxon>
        <taxon>Candidatus Poseidoniia</taxon>
        <taxon>environmental samples</taxon>
    </lineage>
</organism>
<dbReference type="InterPro" id="IPR032466">
    <property type="entry name" value="Metal_Hydrolase"/>
</dbReference>
<reference evidence="9" key="2">
    <citation type="submission" date="2016-12" db="EMBL/GenBank/DDBJ databases">
        <authorList>
            <person name="Song W.-J."/>
            <person name="Kurnit D.M."/>
        </authorList>
    </citation>
    <scope>NUCLEOTIDE SEQUENCE</scope>
</reference>
<keyword evidence="4" id="KW-0378">Hydrolase</keyword>
<evidence type="ECO:0000256" key="5">
    <source>
        <dbReference type="ARBA" id="ARBA00022808"/>
    </source>
</evidence>
<dbReference type="GO" id="GO:0005737">
    <property type="term" value="C:cytoplasm"/>
    <property type="evidence" value="ECO:0007669"/>
    <property type="project" value="UniProtKB-UniRule"/>
</dbReference>
<sequence>MSTIIVNCGEIAHLSTGDTTKPISGHKMLDKESLVHPKGNAILIKNGKISLIDDNDAILDEYIPWYVGGNISKNGYNIIDADSKAIIPGLVDSHNHLVWSGDRSNELSLRQAGNSYLDIAKLGGGIKKTVQSTRNSSFSELLSKATERLEIAITYGTTALEAKSGYGLCNETEEMILKVISSVEQNSNCKVFPTWLGAHDIPEGKSRKGYLEELIHEQLPNIYKNKLAKWVDVFCEPGWFTIDETELIVKASQEMGLSSRLHVDEFVDSGGLSLAAELGSSSGDHVAFSSDESRSLATKLGTMQTFLPGTPYVLGKEINLPIQKCIDESWNFSIATDFNPNYPSLSMPFVGSLLSHRLNINPLVSLIASTRNPATSLFDLDQMRGSLSIGSPADLNIISSSFIDGWCQTPGINPIIKTMIDGTIVNSNKSI</sequence>
<evidence type="ECO:0000256" key="1">
    <source>
        <dbReference type="ARBA" id="ARBA00005023"/>
    </source>
</evidence>
<evidence type="ECO:0000256" key="2">
    <source>
        <dbReference type="ARBA" id="ARBA00012864"/>
    </source>
</evidence>
<dbReference type="SUPFAM" id="SSF51556">
    <property type="entry name" value="Metallo-dependent hydrolases"/>
    <property type="match status" value="1"/>
</dbReference>
<evidence type="ECO:0000256" key="3">
    <source>
        <dbReference type="ARBA" id="ARBA00022723"/>
    </source>
</evidence>
<keyword evidence="7" id="KW-0408">Iron</keyword>
<proteinExistence type="predicted"/>
<comment type="pathway">
    <text evidence="1">Amino-acid degradation.</text>
</comment>
<protein>
    <recommendedName>
        <fullName evidence="2 8">Imidazolonepropionase</fullName>
        <ecNumber evidence="2 8">3.5.2.7</ecNumber>
    </recommendedName>
</protein>
<dbReference type="EC" id="3.5.2.7" evidence="2 8"/>